<feature type="region of interest" description="Disordered" evidence="1">
    <location>
        <begin position="1"/>
        <end position="68"/>
    </location>
</feature>
<name>A0A9D4CSL9_DREPO</name>
<accession>A0A9D4CSL9</accession>
<feature type="compositionally biased region" description="Low complexity" evidence="1">
    <location>
        <begin position="1"/>
        <end position="22"/>
    </location>
</feature>
<sequence>MSNQSQSSGSSSPSPRQQWGSRHGSRSATPDQGEGGRVPNYDRPMSSLSQLSNMTWTTEKSHQVTYLQ</sequence>
<dbReference type="Proteomes" id="UP000828390">
    <property type="component" value="Unassembled WGS sequence"/>
</dbReference>
<feature type="compositionally biased region" description="Polar residues" evidence="1">
    <location>
        <begin position="46"/>
        <end position="68"/>
    </location>
</feature>
<reference evidence="2" key="1">
    <citation type="journal article" date="2019" name="bioRxiv">
        <title>The Genome of the Zebra Mussel, Dreissena polymorpha: A Resource for Invasive Species Research.</title>
        <authorList>
            <person name="McCartney M.A."/>
            <person name="Auch B."/>
            <person name="Kono T."/>
            <person name="Mallez S."/>
            <person name="Zhang Y."/>
            <person name="Obille A."/>
            <person name="Becker A."/>
            <person name="Abrahante J.E."/>
            <person name="Garbe J."/>
            <person name="Badalamenti J.P."/>
            <person name="Herman A."/>
            <person name="Mangelson H."/>
            <person name="Liachko I."/>
            <person name="Sullivan S."/>
            <person name="Sone E.D."/>
            <person name="Koren S."/>
            <person name="Silverstein K.A.T."/>
            <person name="Beckman K.B."/>
            <person name="Gohl D.M."/>
        </authorList>
    </citation>
    <scope>NUCLEOTIDE SEQUENCE</scope>
    <source>
        <strain evidence="2">Duluth1</strain>
        <tissue evidence="2">Whole animal</tissue>
    </source>
</reference>
<protein>
    <submittedName>
        <fullName evidence="2">Uncharacterized protein</fullName>
    </submittedName>
</protein>
<gene>
    <name evidence="2" type="ORF">DPMN_055565</name>
</gene>
<organism evidence="2 3">
    <name type="scientific">Dreissena polymorpha</name>
    <name type="common">Zebra mussel</name>
    <name type="synonym">Mytilus polymorpha</name>
    <dbReference type="NCBI Taxonomy" id="45954"/>
    <lineage>
        <taxon>Eukaryota</taxon>
        <taxon>Metazoa</taxon>
        <taxon>Spiralia</taxon>
        <taxon>Lophotrochozoa</taxon>
        <taxon>Mollusca</taxon>
        <taxon>Bivalvia</taxon>
        <taxon>Autobranchia</taxon>
        <taxon>Heteroconchia</taxon>
        <taxon>Euheterodonta</taxon>
        <taxon>Imparidentia</taxon>
        <taxon>Neoheterodontei</taxon>
        <taxon>Myida</taxon>
        <taxon>Dreissenoidea</taxon>
        <taxon>Dreissenidae</taxon>
        <taxon>Dreissena</taxon>
    </lineage>
</organism>
<comment type="caution">
    <text evidence="2">The sequence shown here is derived from an EMBL/GenBank/DDBJ whole genome shotgun (WGS) entry which is preliminary data.</text>
</comment>
<keyword evidence="3" id="KW-1185">Reference proteome</keyword>
<dbReference type="AlphaFoldDB" id="A0A9D4CSL9"/>
<evidence type="ECO:0000256" key="1">
    <source>
        <dbReference type="SAM" id="MobiDB-lite"/>
    </source>
</evidence>
<reference evidence="2" key="2">
    <citation type="submission" date="2020-11" db="EMBL/GenBank/DDBJ databases">
        <authorList>
            <person name="McCartney M.A."/>
            <person name="Auch B."/>
            <person name="Kono T."/>
            <person name="Mallez S."/>
            <person name="Becker A."/>
            <person name="Gohl D.M."/>
            <person name="Silverstein K.A.T."/>
            <person name="Koren S."/>
            <person name="Bechman K.B."/>
            <person name="Herman A."/>
            <person name="Abrahante J.E."/>
            <person name="Garbe J."/>
        </authorList>
    </citation>
    <scope>NUCLEOTIDE SEQUENCE</scope>
    <source>
        <strain evidence="2">Duluth1</strain>
        <tissue evidence="2">Whole animal</tissue>
    </source>
</reference>
<proteinExistence type="predicted"/>
<evidence type="ECO:0000313" key="3">
    <source>
        <dbReference type="Proteomes" id="UP000828390"/>
    </source>
</evidence>
<dbReference type="EMBL" id="JAIWYP010000012">
    <property type="protein sequence ID" value="KAH3729593.1"/>
    <property type="molecule type" value="Genomic_DNA"/>
</dbReference>
<evidence type="ECO:0000313" key="2">
    <source>
        <dbReference type="EMBL" id="KAH3729593.1"/>
    </source>
</evidence>